<evidence type="ECO:0000313" key="2">
    <source>
        <dbReference type="Proteomes" id="UP000824005"/>
    </source>
</evidence>
<organism evidence="1 2">
    <name type="scientific">Candidatus Agrococcus pullicola</name>
    <dbReference type="NCBI Taxonomy" id="2838429"/>
    <lineage>
        <taxon>Bacteria</taxon>
        <taxon>Bacillati</taxon>
        <taxon>Actinomycetota</taxon>
        <taxon>Actinomycetes</taxon>
        <taxon>Micrococcales</taxon>
        <taxon>Microbacteriaceae</taxon>
        <taxon>Agrococcus</taxon>
    </lineage>
</organism>
<dbReference type="Proteomes" id="UP000824005">
    <property type="component" value="Unassembled WGS sequence"/>
</dbReference>
<reference evidence="1" key="2">
    <citation type="submission" date="2021-04" db="EMBL/GenBank/DDBJ databases">
        <authorList>
            <person name="Gilroy R."/>
        </authorList>
    </citation>
    <scope>NUCLEOTIDE SEQUENCE</scope>
    <source>
        <strain evidence="1">ChiGjej1B1-98</strain>
    </source>
</reference>
<protein>
    <submittedName>
        <fullName evidence="1">Uncharacterized protein</fullName>
    </submittedName>
</protein>
<sequence length="76" mass="7765">VPPNNAAVQDSLRLNEALESVATQNGWAWVDSAAGLRDGEFFAEGMSSDGVHPTQEGARVIGEAIQSAVLEAAGAG</sequence>
<reference evidence="1" key="1">
    <citation type="journal article" date="2021" name="PeerJ">
        <title>Extensive microbial diversity within the chicken gut microbiome revealed by metagenomics and culture.</title>
        <authorList>
            <person name="Gilroy R."/>
            <person name="Ravi A."/>
            <person name="Getino M."/>
            <person name="Pursley I."/>
            <person name="Horton D.L."/>
            <person name="Alikhan N.F."/>
            <person name="Baker D."/>
            <person name="Gharbi K."/>
            <person name="Hall N."/>
            <person name="Watson M."/>
            <person name="Adriaenssens E.M."/>
            <person name="Foster-Nyarko E."/>
            <person name="Jarju S."/>
            <person name="Secka A."/>
            <person name="Antonio M."/>
            <person name="Oren A."/>
            <person name="Chaudhuri R.R."/>
            <person name="La Ragione R."/>
            <person name="Hildebrand F."/>
            <person name="Pallen M.J."/>
        </authorList>
    </citation>
    <scope>NUCLEOTIDE SEQUENCE</scope>
    <source>
        <strain evidence="1">ChiGjej1B1-98</strain>
    </source>
</reference>
<feature type="non-terminal residue" evidence="1">
    <location>
        <position position="1"/>
    </location>
</feature>
<dbReference type="SUPFAM" id="SSF52266">
    <property type="entry name" value="SGNH hydrolase"/>
    <property type="match status" value="1"/>
</dbReference>
<name>A0A9D2C902_9MICO</name>
<proteinExistence type="predicted"/>
<dbReference type="InterPro" id="IPR036514">
    <property type="entry name" value="SGNH_hydro_sf"/>
</dbReference>
<dbReference type="AlphaFoldDB" id="A0A9D2C902"/>
<comment type="caution">
    <text evidence="1">The sequence shown here is derived from an EMBL/GenBank/DDBJ whole genome shotgun (WGS) entry which is preliminary data.</text>
</comment>
<dbReference type="EMBL" id="DXDC01000101">
    <property type="protein sequence ID" value="HIY65298.1"/>
    <property type="molecule type" value="Genomic_DNA"/>
</dbReference>
<gene>
    <name evidence="1" type="ORF">H9830_03345</name>
</gene>
<evidence type="ECO:0000313" key="1">
    <source>
        <dbReference type="EMBL" id="HIY65298.1"/>
    </source>
</evidence>
<accession>A0A9D2C902</accession>
<dbReference type="Gene3D" id="3.40.50.1110">
    <property type="entry name" value="SGNH hydrolase"/>
    <property type="match status" value="1"/>
</dbReference>